<protein>
    <submittedName>
        <fullName evidence="1">Uncharacterized protein</fullName>
    </submittedName>
</protein>
<evidence type="ECO:0000313" key="2">
    <source>
        <dbReference type="Proteomes" id="UP000091967"/>
    </source>
</evidence>
<keyword evidence="2" id="KW-1185">Reference proteome</keyword>
<dbReference type="AlphaFoldDB" id="A0A1B8ARM0"/>
<sequence>MDIIEWAAMKKLSSLVSFAKCDPLEAGQYWIYYNCYEKKHICVKGLPSGSSVGRTMDTLNILSLVAAKRRRRNRIGSIVDRDEVLEASMKSVLSFDSDD</sequence>
<proteinExistence type="predicted"/>
<gene>
    <name evidence="1" type="ORF">FPOA_09344</name>
</gene>
<dbReference type="Proteomes" id="UP000091967">
    <property type="component" value="Unassembled WGS sequence"/>
</dbReference>
<dbReference type="EMBL" id="LYXU01000003">
    <property type="protein sequence ID" value="OBS23026.1"/>
    <property type="molecule type" value="Genomic_DNA"/>
</dbReference>
<organism evidence="1 2">
    <name type="scientific">Fusarium poae</name>
    <dbReference type="NCBI Taxonomy" id="36050"/>
    <lineage>
        <taxon>Eukaryota</taxon>
        <taxon>Fungi</taxon>
        <taxon>Dikarya</taxon>
        <taxon>Ascomycota</taxon>
        <taxon>Pezizomycotina</taxon>
        <taxon>Sordariomycetes</taxon>
        <taxon>Hypocreomycetidae</taxon>
        <taxon>Hypocreales</taxon>
        <taxon>Nectriaceae</taxon>
        <taxon>Fusarium</taxon>
    </lineage>
</organism>
<reference evidence="1 2" key="1">
    <citation type="submission" date="2016-06" db="EMBL/GenBank/DDBJ databases">
        <title>Living apart together: crosstalk between the core and supernumerary genomes in a fungal plant pathogen.</title>
        <authorList>
            <person name="Vanheule A."/>
            <person name="Audenaert K."/>
            <person name="Warris S."/>
            <person name="Van De Geest H."/>
            <person name="Schijlen E."/>
            <person name="Hofte M."/>
            <person name="De Saeger S."/>
            <person name="Haesaert G."/>
            <person name="Waalwijk C."/>
            <person name="Van Der Lee T."/>
        </authorList>
    </citation>
    <scope>NUCLEOTIDE SEQUENCE [LARGE SCALE GENOMIC DNA]</scope>
    <source>
        <strain evidence="1 2">2516</strain>
    </source>
</reference>
<evidence type="ECO:0000313" key="1">
    <source>
        <dbReference type="EMBL" id="OBS23026.1"/>
    </source>
</evidence>
<name>A0A1B8ARM0_FUSPO</name>
<comment type="caution">
    <text evidence="1">The sequence shown here is derived from an EMBL/GenBank/DDBJ whole genome shotgun (WGS) entry which is preliminary data.</text>
</comment>
<accession>A0A1B8ARM0</accession>